<dbReference type="Pfam" id="PF13489">
    <property type="entry name" value="Methyltransf_23"/>
    <property type="match status" value="1"/>
</dbReference>
<dbReference type="EMBL" id="JBHEZY010000002">
    <property type="protein sequence ID" value="MFC1430589.1"/>
    <property type="molecule type" value="Genomic_DNA"/>
</dbReference>
<comment type="caution">
    <text evidence="1">The sequence shown here is derived from an EMBL/GenBank/DDBJ whole genome shotgun (WGS) entry which is preliminary data.</text>
</comment>
<sequence>MPDVFAGVRLLGPPEVDGEYIGLGEHEIVHLHEYTRIYAVPGLYEHVVQERLQCRSPQVAAAGLLRAVARLGLEPGSLTVLDVGAGTGAVGELLRQGGVARVVGVDSLPAAREASLRDRPDVYADYLVGDLSDEGDLSDQGALDGALRPYVFGGLVSAGAFGGAHATPQALRNALALLPPGAPVAFTIHERWMDTSDPDGFGVAVEQLAAAGELVPLERTRFQHRVTTTGDPVFYQLITGRTG</sequence>
<dbReference type="CDD" id="cd02440">
    <property type="entry name" value="AdoMet_MTases"/>
    <property type="match status" value="1"/>
</dbReference>
<dbReference type="RefSeq" id="WP_380550284.1">
    <property type="nucleotide sequence ID" value="NZ_JBHEZY010000002.1"/>
</dbReference>
<dbReference type="Proteomes" id="UP001592530">
    <property type="component" value="Unassembled WGS sequence"/>
</dbReference>
<dbReference type="Gene3D" id="3.40.50.150">
    <property type="entry name" value="Vaccinia Virus protein VP39"/>
    <property type="match status" value="1"/>
</dbReference>
<dbReference type="SUPFAM" id="SSF53335">
    <property type="entry name" value="S-adenosyl-L-methionine-dependent methyltransferases"/>
    <property type="match status" value="1"/>
</dbReference>
<keyword evidence="1" id="KW-0808">Transferase</keyword>
<keyword evidence="1" id="KW-0489">Methyltransferase</keyword>
<organism evidence="1 2">
    <name type="scientific">Streptacidiphilus alkalitolerans</name>
    <dbReference type="NCBI Taxonomy" id="3342712"/>
    <lineage>
        <taxon>Bacteria</taxon>
        <taxon>Bacillati</taxon>
        <taxon>Actinomycetota</taxon>
        <taxon>Actinomycetes</taxon>
        <taxon>Kitasatosporales</taxon>
        <taxon>Streptomycetaceae</taxon>
        <taxon>Streptacidiphilus</taxon>
    </lineage>
</organism>
<reference evidence="1 2" key="1">
    <citation type="submission" date="2024-09" db="EMBL/GenBank/DDBJ databases">
        <authorList>
            <person name="Lee S.D."/>
        </authorList>
    </citation>
    <scope>NUCLEOTIDE SEQUENCE [LARGE SCALE GENOMIC DNA]</scope>
    <source>
        <strain evidence="1 2">N1-3</strain>
    </source>
</reference>
<proteinExistence type="predicted"/>
<dbReference type="InterPro" id="IPR029063">
    <property type="entry name" value="SAM-dependent_MTases_sf"/>
</dbReference>
<dbReference type="GO" id="GO:0032259">
    <property type="term" value="P:methylation"/>
    <property type="evidence" value="ECO:0007669"/>
    <property type="project" value="UniProtKB-KW"/>
</dbReference>
<accession>A0ABV6WY95</accession>
<name>A0ABV6WY95_9ACTN</name>
<evidence type="ECO:0000313" key="1">
    <source>
        <dbReference type="EMBL" id="MFC1430589.1"/>
    </source>
</evidence>
<evidence type="ECO:0000313" key="2">
    <source>
        <dbReference type="Proteomes" id="UP001592530"/>
    </source>
</evidence>
<dbReference type="GO" id="GO:0008168">
    <property type="term" value="F:methyltransferase activity"/>
    <property type="evidence" value="ECO:0007669"/>
    <property type="project" value="UniProtKB-KW"/>
</dbReference>
<protein>
    <submittedName>
        <fullName evidence="1">Class I SAM-dependent methyltransferase</fullName>
    </submittedName>
</protein>
<gene>
    <name evidence="1" type="ORF">ACEZDB_07900</name>
</gene>